<dbReference type="InterPro" id="IPR001452">
    <property type="entry name" value="SH3_domain"/>
</dbReference>
<sequence>MKKALANLALGCVGAHGSAQKEKELADRSSQPIAKPDCSAEDLVAEAGNDSVQSINGSASRTSSTSDVTRTERAEIFLRDQAVKLQDRSKYKSMFDDRVGVDYEEVHDVLRISFLEEEEDEESAEEGEKTAQKAAKEQGGEELTGRFTGSGPGRTLWRNMQEVEASGLLSKLSKEEVKLQEAQFEVITTEATYYKSLMVVIDVFYNSPLFDHTRPNAIVRALDKHYLFSNIVDIFDCSATFLKSLEDEWKKTVIMDSVSQVILDHIEKLKVYKVYCRNFYYQTKTLEKLRTNPEFVAQLTELERRPECRMIPLQSYLEMPMKRAMSLQLLMDAVMRRMPENSHRYSLGMRALGQLLSLARECDQESRMMSEKEQMLKLQNQLCFSKVKKVGCWGGNRHLIKEGQMRVINAVPNTQGFVSKMSLRKTYLQLHAFSDLLIVSKPKGDQGFQVTLLLEPKSREEADRWLMIFSPRDELGDPVYDPDDCPQAKVVKAYRAQQKDDLELREGEIVSIYKKTEEGWLLGSRLADPNVRGWFLASHVREIENDHYRAKLRKVSFRRKNAIAICPADDSALHIIILNLALITFTTLTRLPIPSTTSSEVPLPSTTSTRLPVPSTTSSKAHYFDPASSALHYFDPASSALHYFQQGSTALHYSDPASSALHYFQRGSTALHYFDLASSALHYFQQGSTALHYFQQGSTALHYFQKDSRLNLVELNSSRRQGQSSGSTSTMNRRMTASTPTVIRPWSMRVASRFIACGQSASVPTARSAARNGFQLSLDESSPDNPTRRLYRCSRRTLIENVYTERRYPPGQATAATLSATVSTCQPPLQPARKSAGPSLVVRSSKRASESERLSANSTCGEEMKGGKIQWDENKVNGRPGTMSIKQCDLHLKAAVMPIFGKVHKVDVIAVAHWLQNELHAAISRPVDGCRSMRSRCCGCSACRSGSAISAFHSASLGCQCAGLSADRFQRCSGNYTLRNQSVDQRFEKLSYQACQCAKRILASPAIRKVLRDATSCVQPLHQQHHQSQAARASIFDEGLIISCSNLFQSRGGALLQCDEAKRTLDCLVKLRHIYPIVQVFVFDPKASVFIQRPCRARTPSAVQFAGIKSAQHPFWPCQVSAFVCVCAAQLRVRECQRLSEVGEAGWLGRLLAAHDLDQNVNRLGQHRQVPSGMLATTAVAVFVVIVGAVAAECGHPTNQMVGGAELRLHGCVGLPIGVAAVARDRFAELNSSAFAKIATDDEQVAAAAGGRLVRRQPVDLRLAGWLTCKAGYQASSGNRDLQHSMAWVAVCSVTRVPSLSGNTTRNTRRTLELRLPLAERPDRNSLDERCWYSGCCCC</sequence>
<feature type="region of interest" description="Disordered" evidence="3">
    <location>
        <begin position="825"/>
        <end position="862"/>
    </location>
</feature>
<feature type="region of interest" description="Disordered" evidence="3">
    <location>
        <begin position="16"/>
        <end position="35"/>
    </location>
</feature>
<evidence type="ECO:0000313" key="6">
    <source>
        <dbReference type="Proteomes" id="UP000095280"/>
    </source>
</evidence>
<feature type="compositionally biased region" description="Basic and acidic residues" evidence="3">
    <location>
        <begin position="126"/>
        <end position="139"/>
    </location>
</feature>
<dbReference type="WBParaSite" id="maker-uti_cns_0008505-snap-gene-0.2-mRNA-1">
    <property type="protein sequence ID" value="maker-uti_cns_0008505-snap-gene-0.2-mRNA-1"/>
    <property type="gene ID" value="maker-uti_cns_0008505-snap-gene-0.2"/>
</dbReference>
<dbReference type="SUPFAM" id="SSF48065">
    <property type="entry name" value="DBL homology domain (DH-domain)"/>
    <property type="match status" value="1"/>
</dbReference>
<accession>A0A1I8HXU9</accession>
<dbReference type="PANTHER" id="PTHR12845:SF5">
    <property type="entry name" value="EPHEXIN, ISOFORM D"/>
    <property type="match status" value="1"/>
</dbReference>
<feature type="domain" description="SH3" evidence="4">
    <location>
        <begin position="483"/>
        <end position="545"/>
    </location>
</feature>
<dbReference type="SMART" id="SM00326">
    <property type="entry name" value="SH3"/>
    <property type="match status" value="1"/>
</dbReference>
<name>A0A1I8HXU9_9PLAT</name>
<organism evidence="6 7">
    <name type="scientific">Macrostomum lignano</name>
    <dbReference type="NCBI Taxonomy" id="282301"/>
    <lineage>
        <taxon>Eukaryota</taxon>
        <taxon>Metazoa</taxon>
        <taxon>Spiralia</taxon>
        <taxon>Lophotrochozoa</taxon>
        <taxon>Platyhelminthes</taxon>
        <taxon>Rhabditophora</taxon>
        <taxon>Macrostomorpha</taxon>
        <taxon>Macrostomida</taxon>
        <taxon>Macrostomidae</taxon>
        <taxon>Macrostomum</taxon>
    </lineage>
</organism>
<dbReference type="GO" id="GO:0005085">
    <property type="term" value="F:guanyl-nucleotide exchange factor activity"/>
    <property type="evidence" value="ECO:0007669"/>
    <property type="project" value="InterPro"/>
</dbReference>
<dbReference type="PROSITE" id="PS50002">
    <property type="entry name" value="SH3"/>
    <property type="match status" value="1"/>
</dbReference>
<keyword evidence="1 2" id="KW-0728">SH3 domain</keyword>
<dbReference type="InterPro" id="IPR000219">
    <property type="entry name" value="DH_dom"/>
</dbReference>
<feature type="compositionally biased region" description="Low complexity" evidence="3">
    <location>
        <begin position="54"/>
        <end position="68"/>
    </location>
</feature>
<evidence type="ECO:0000256" key="1">
    <source>
        <dbReference type="ARBA" id="ARBA00022443"/>
    </source>
</evidence>
<evidence type="ECO:0000256" key="2">
    <source>
        <dbReference type="PROSITE-ProRule" id="PRU00192"/>
    </source>
</evidence>
<dbReference type="Pfam" id="PF00018">
    <property type="entry name" value="SH3_1"/>
    <property type="match status" value="1"/>
</dbReference>
<feature type="compositionally biased region" description="Low complexity" evidence="3">
    <location>
        <begin position="718"/>
        <end position="730"/>
    </location>
</feature>
<dbReference type="CDD" id="cd00160">
    <property type="entry name" value="RhoGEF"/>
    <property type="match status" value="1"/>
</dbReference>
<feature type="region of interest" description="Disordered" evidence="3">
    <location>
        <begin position="45"/>
        <end position="71"/>
    </location>
</feature>
<feature type="region of interest" description="Disordered" evidence="3">
    <location>
        <begin position="115"/>
        <end position="154"/>
    </location>
</feature>
<dbReference type="InterPro" id="IPR035899">
    <property type="entry name" value="DBL_dom_sf"/>
</dbReference>
<reference evidence="7" key="1">
    <citation type="submission" date="2016-11" db="UniProtKB">
        <authorList>
            <consortium name="WormBaseParasite"/>
        </authorList>
    </citation>
    <scope>IDENTIFICATION</scope>
</reference>
<dbReference type="PANTHER" id="PTHR12845">
    <property type="entry name" value="GUANINE NUCLEOTIDE EXCHANGE FACTOR"/>
    <property type="match status" value="1"/>
</dbReference>
<dbReference type="PROSITE" id="PS50010">
    <property type="entry name" value="DH_2"/>
    <property type="match status" value="1"/>
</dbReference>
<dbReference type="InterPro" id="IPR036028">
    <property type="entry name" value="SH3-like_dom_sf"/>
</dbReference>
<dbReference type="Gene3D" id="1.20.900.10">
    <property type="entry name" value="Dbl homology (DH) domain"/>
    <property type="match status" value="1"/>
</dbReference>
<evidence type="ECO:0000259" key="4">
    <source>
        <dbReference type="PROSITE" id="PS50002"/>
    </source>
</evidence>
<dbReference type="Pfam" id="PF00621">
    <property type="entry name" value="RhoGEF"/>
    <property type="match status" value="1"/>
</dbReference>
<dbReference type="InterPro" id="IPR047271">
    <property type="entry name" value="Ephexin-like"/>
</dbReference>
<dbReference type="Gene3D" id="2.30.30.40">
    <property type="entry name" value="SH3 Domains"/>
    <property type="match status" value="1"/>
</dbReference>
<evidence type="ECO:0000256" key="3">
    <source>
        <dbReference type="SAM" id="MobiDB-lite"/>
    </source>
</evidence>
<proteinExistence type="predicted"/>
<feature type="region of interest" description="Disordered" evidence="3">
    <location>
        <begin position="717"/>
        <end position="737"/>
    </location>
</feature>
<dbReference type="SUPFAM" id="SSF50044">
    <property type="entry name" value="SH3-domain"/>
    <property type="match status" value="1"/>
</dbReference>
<dbReference type="SMART" id="SM00325">
    <property type="entry name" value="RhoGEF"/>
    <property type="match status" value="1"/>
</dbReference>
<keyword evidence="6" id="KW-1185">Reference proteome</keyword>
<dbReference type="Proteomes" id="UP000095280">
    <property type="component" value="Unplaced"/>
</dbReference>
<protein>
    <submittedName>
        <fullName evidence="7">DH domain-containing protein</fullName>
    </submittedName>
</protein>
<feature type="domain" description="DH" evidence="5">
    <location>
        <begin position="178"/>
        <end position="365"/>
    </location>
</feature>
<evidence type="ECO:0000313" key="7">
    <source>
        <dbReference type="WBParaSite" id="maker-uti_cns_0008505-snap-gene-0.2-mRNA-1"/>
    </source>
</evidence>
<feature type="compositionally biased region" description="Acidic residues" evidence="3">
    <location>
        <begin position="115"/>
        <end position="125"/>
    </location>
</feature>
<evidence type="ECO:0000259" key="5">
    <source>
        <dbReference type="PROSITE" id="PS50010"/>
    </source>
</evidence>